<accession>A0ABU4U8T5</accession>
<keyword evidence="2" id="KW-1185">Reference proteome</keyword>
<reference evidence="1 2" key="1">
    <citation type="submission" date="2023-11" db="EMBL/GenBank/DDBJ databases">
        <authorList>
            <person name="Ouyang M.-Y."/>
        </authorList>
    </citation>
    <scope>NUCLEOTIDE SEQUENCE [LARGE SCALE GENOMIC DNA]</scope>
    <source>
        <strain evidence="1 2">OY6</strain>
    </source>
</reference>
<dbReference type="Proteomes" id="UP001284537">
    <property type="component" value="Unassembled WGS sequence"/>
</dbReference>
<dbReference type="RefSeq" id="WP_101052008.1">
    <property type="nucleotide sequence ID" value="NZ_JAXARY010000001.1"/>
</dbReference>
<proteinExistence type="predicted"/>
<evidence type="ECO:0000313" key="2">
    <source>
        <dbReference type="Proteomes" id="UP001284537"/>
    </source>
</evidence>
<protein>
    <submittedName>
        <fullName evidence="1">Uncharacterized protein</fullName>
    </submittedName>
</protein>
<evidence type="ECO:0000313" key="1">
    <source>
        <dbReference type="EMBL" id="MDX8125839.1"/>
    </source>
</evidence>
<comment type="caution">
    <text evidence="1">The sequence shown here is derived from an EMBL/GenBank/DDBJ whole genome shotgun (WGS) entry which is preliminary data.</text>
</comment>
<sequence length="145" mass="17084">MQTTDIFSLKSHAGEYQDWPLQTQLLINGLPSSSYVPGYRLLHQFQTPAHEYLLICDWDCPFEEATEIILLDCQFNVLAVRSFGVPYGSFWLDEVWVLDDANLKLRFFRDEDWQVTITPQNVPCLHFSSRSWLPVFRTRIQLKRL</sequence>
<gene>
    <name evidence="1" type="ORF">QLH52_00950</name>
</gene>
<organism evidence="1 2">
    <name type="scientific">Methylomonas defluvii</name>
    <dbReference type="NCBI Taxonomy" id="3045149"/>
    <lineage>
        <taxon>Bacteria</taxon>
        <taxon>Pseudomonadati</taxon>
        <taxon>Pseudomonadota</taxon>
        <taxon>Gammaproteobacteria</taxon>
        <taxon>Methylococcales</taxon>
        <taxon>Methylococcaceae</taxon>
        <taxon>Methylomonas</taxon>
    </lineage>
</organism>
<dbReference type="EMBL" id="JAXARY010000001">
    <property type="protein sequence ID" value="MDX8125839.1"/>
    <property type="molecule type" value="Genomic_DNA"/>
</dbReference>
<name>A0ABU4U8T5_9GAMM</name>